<dbReference type="InterPro" id="IPR001830">
    <property type="entry name" value="Glyco_trans_20"/>
</dbReference>
<dbReference type="Proteomes" id="UP000031643">
    <property type="component" value="Chromosome"/>
</dbReference>
<evidence type="ECO:0000313" key="3">
    <source>
        <dbReference type="Proteomes" id="UP000031643"/>
    </source>
</evidence>
<organism evidence="2 3">
    <name type="scientific">Methyloceanibacter caenitepidi</name>
    <dbReference type="NCBI Taxonomy" id="1384459"/>
    <lineage>
        <taxon>Bacteria</taxon>
        <taxon>Pseudomonadati</taxon>
        <taxon>Pseudomonadota</taxon>
        <taxon>Alphaproteobacteria</taxon>
        <taxon>Hyphomicrobiales</taxon>
        <taxon>Hyphomicrobiaceae</taxon>
        <taxon>Methyloceanibacter</taxon>
    </lineage>
</organism>
<dbReference type="PANTHER" id="PTHR10788">
    <property type="entry name" value="TREHALOSE-6-PHOSPHATE SYNTHASE"/>
    <property type="match status" value="1"/>
</dbReference>
<dbReference type="KEGG" id="mcg:GL4_2749"/>
<accession>A0A0A8K5F8</accession>
<dbReference type="SUPFAM" id="SSF53756">
    <property type="entry name" value="UDP-Glycosyltransferase/glycogen phosphorylase"/>
    <property type="match status" value="1"/>
</dbReference>
<comment type="similarity">
    <text evidence="1">Belongs to the glycosyltransferase 20 family.</text>
</comment>
<dbReference type="STRING" id="1384459.GL4_2749"/>
<keyword evidence="3" id="KW-1185">Reference proteome</keyword>
<reference evidence="2 3" key="1">
    <citation type="submission" date="2014-09" db="EMBL/GenBank/DDBJ databases">
        <title>Genome sequencing of Methyloceanibacter caenitepidi Gela4.</title>
        <authorList>
            <person name="Takeuchi M."/>
            <person name="Susumu S."/>
            <person name="Kamagata Y."/>
            <person name="Oshima K."/>
            <person name="Hattori M."/>
            <person name="Iwasaki W."/>
        </authorList>
    </citation>
    <scope>NUCLEOTIDE SEQUENCE [LARGE SCALE GENOMIC DNA]</scope>
    <source>
        <strain evidence="2 3">Gela4</strain>
    </source>
</reference>
<dbReference type="EC" id="2.4.1.15" evidence="2"/>
<protein>
    <submittedName>
        <fullName evidence="2">Alpha,alpha-trehalose-phosphate synthase [UDP-forming]</fullName>
        <ecNumber evidence="2">2.4.1.15</ecNumber>
    </submittedName>
</protein>
<evidence type="ECO:0000256" key="1">
    <source>
        <dbReference type="ARBA" id="ARBA00008799"/>
    </source>
</evidence>
<dbReference type="Pfam" id="PF00982">
    <property type="entry name" value="Glyco_transf_20"/>
    <property type="match status" value="1"/>
</dbReference>
<keyword evidence="2" id="KW-0808">Transferase</keyword>
<proteinExistence type="inferred from homology"/>
<name>A0A0A8K5F8_9HYPH</name>
<dbReference type="GO" id="GO:0003825">
    <property type="term" value="F:alpha,alpha-trehalose-phosphate synthase (UDP-forming) activity"/>
    <property type="evidence" value="ECO:0007669"/>
    <property type="project" value="UniProtKB-EC"/>
</dbReference>
<dbReference type="Gene3D" id="3.40.50.2000">
    <property type="entry name" value="Glycogen Phosphorylase B"/>
    <property type="match status" value="2"/>
</dbReference>
<dbReference type="GO" id="GO:0005992">
    <property type="term" value="P:trehalose biosynthetic process"/>
    <property type="evidence" value="ECO:0007669"/>
    <property type="project" value="InterPro"/>
</dbReference>
<dbReference type="HOGENOM" id="CLU_002351_7_1_5"/>
<dbReference type="OrthoDB" id="9815690at2"/>
<evidence type="ECO:0000313" key="2">
    <source>
        <dbReference type="EMBL" id="BAQ18183.1"/>
    </source>
</evidence>
<dbReference type="EMBL" id="AP014648">
    <property type="protein sequence ID" value="BAQ18183.1"/>
    <property type="molecule type" value="Genomic_DNA"/>
</dbReference>
<dbReference type="AlphaFoldDB" id="A0A0A8K5F8"/>
<dbReference type="RefSeq" id="WP_045368229.1">
    <property type="nucleotide sequence ID" value="NZ_AP014648.1"/>
</dbReference>
<dbReference type="CDD" id="cd03788">
    <property type="entry name" value="GT20_TPS"/>
    <property type="match status" value="1"/>
</dbReference>
<gene>
    <name evidence="2" type="ORF">GL4_2749</name>
</gene>
<sequence length="476" mass="53699">MPEKTENNRRLVVVSNRVADFKAKFQTGGLAVALGDALKASKGLWFGWSGDTRDDALSVPPHVEHVAGLTVATIDLTDKEAEGYYFGYANRCLWPALHYRLDLAQSNEEQSEIYFQVNARFADALMPLITPDDIIWVNDYHLIPLAEELRGRGCEARIGFFLHTPFPSPEIFAAVPSQKRLGNALMVYDVVGFQTTSDRDNFRRYVTASLDGEQLQGDRVTAQGETTLASVFPIGIDVEHFKKLADEEDTKGPLLPDVGSDMKTIIGVDRLDYTKGLPERLRAFEVLLEQFPEHHGKVRLVQIAPPTREGLPVYQEIRENVERLVGRINGRFGDLSWQPVIYMHRGVAQHILVHLFRRSDVGFVTPLHDGMNLVAKEYIAAQAAQDPGVLVLSRFAGAAEQLREALLINPHDIQETARALDRALTMPRQERWARHNRLWQRIETYDLFNWRDSFIQSFAESDTNPVNLFPKEAGAA</sequence>
<keyword evidence="2" id="KW-0328">Glycosyltransferase</keyword>
<dbReference type="PANTHER" id="PTHR10788:SF106">
    <property type="entry name" value="BCDNA.GH08860"/>
    <property type="match status" value="1"/>
</dbReference>